<dbReference type="EMBL" id="JAVHNR010000011">
    <property type="protein sequence ID" value="KAK6330656.1"/>
    <property type="molecule type" value="Genomic_DNA"/>
</dbReference>
<proteinExistence type="predicted"/>
<accession>A0AAN8MGS3</accession>
<organism evidence="2 3">
    <name type="scientific">Orbilia javanica</name>
    <dbReference type="NCBI Taxonomy" id="47235"/>
    <lineage>
        <taxon>Eukaryota</taxon>
        <taxon>Fungi</taxon>
        <taxon>Dikarya</taxon>
        <taxon>Ascomycota</taxon>
        <taxon>Pezizomycotina</taxon>
        <taxon>Orbiliomycetes</taxon>
        <taxon>Orbiliales</taxon>
        <taxon>Orbiliaceae</taxon>
        <taxon>Orbilia</taxon>
    </lineage>
</organism>
<feature type="compositionally biased region" description="Basic residues" evidence="1">
    <location>
        <begin position="1"/>
        <end position="11"/>
    </location>
</feature>
<protein>
    <submittedName>
        <fullName evidence="2">Uncharacterized protein</fullName>
    </submittedName>
</protein>
<feature type="compositionally biased region" description="Gly residues" evidence="1">
    <location>
        <begin position="19"/>
        <end position="28"/>
    </location>
</feature>
<comment type="caution">
    <text evidence="2">The sequence shown here is derived from an EMBL/GenBank/DDBJ whole genome shotgun (WGS) entry which is preliminary data.</text>
</comment>
<name>A0AAN8MGS3_9PEZI</name>
<reference evidence="2 3" key="1">
    <citation type="submission" date="2019-10" db="EMBL/GenBank/DDBJ databases">
        <authorList>
            <person name="Palmer J.M."/>
        </authorList>
    </citation>
    <scope>NUCLEOTIDE SEQUENCE [LARGE SCALE GENOMIC DNA]</scope>
    <source>
        <strain evidence="2 3">TWF718</strain>
    </source>
</reference>
<evidence type="ECO:0000313" key="2">
    <source>
        <dbReference type="EMBL" id="KAK6330656.1"/>
    </source>
</evidence>
<evidence type="ECO:0000313" key="3">
    <source>
        <dbReference type="Proteomes" id="UP001313282"/>
    </source>
</evidence>
<keyword evidence="3" id="KW-1185">Reference proteome</keyword>
<feature type="region of interest" description="Disordered" evidence="1">
    <location>
        <begin position="1"/>
        <end position="79"/>
    </location>
</feature>
<evidence type="ECO:0000256" key="1">
    <source>
        <dbReference type="SAM" id="MobiDB-lite"/>
    </source>
</evidence>
<dbReference type="Proteomes" id="UP001313282">
    <property type="component" value="Unassembled WGS sequence"/>
</dbReference>
<sequence>MGPRHSSRHGSRNQPHGSPGRGKGGRGSGVPSRTNSRLKYGPHHLGPPRVSAEFGTGPFRHRNPTIRGGDPRASGNYQAREPEVRIVTTHPFCENPENIAYEAVYGANGELIENRNQTTNPHFRHDVPIVQMLADWALVRPGINREDYHPLILNNTDPTVSWGN</sequence>
<gene>
    <name evidence="2" type="ORF">TWF718_002853</name>
</gene>
<dbReference type="AlphaFoldDB" id="A0AAN8MGS3"/>